<dbReference type="EMBL" id="FJ876621">
    <property type="protein sequence ID" value="ACZ81815.1"/>
    <property type="molecule type" value="mRNA"/>
</dbReference>
<gene>
    <name evidence="2" type="primary">var</name>
</gene>
<dbReference type="GO" id="GO:0046789">
    <property type="term" value="F:host cell surface receptor binding"/>
    <property type="evidence" value="ECO:0007669"/>
    <property type="project" value="InterPro"/>
</dbReference>
<organism evidence="2">
    <name type="scientific">Plasmodium falciparum</name>
    <name type="common">malaria parasite P. falciparum</name>
    <dbReference type="NCBI Taxonomy" id="5833"/>
    <lineage>
        <taxon>Eukaryota</taxon>
        <taxon>Sar</taxon>
        <taxon>Alveolata</taxon>
        <taxon>Apicomplexa</taxon>
        <taxon>Aconoidasida</taxon>
        <taxon>Haemosporida</taxon>
        <taxon>Plasmodiidae</taxon>
        <taxon>Plasmodium</taxon>
        <taxon>Plasmodium (Laverania)</taxon>
    </lineage>
</organism>
<dbReference type="SUPFAM" id="SSF140924">
    <property type="entry name" value="Duffy binding domain-like"/>
    <property type="match status" value="1"/>
</dbReference>
<accession>D3GHZ5</accession>
<reference evidence="2" key="1">
    <citation type="journal article" date="2009" name="Malar. J.">
        <title>Sequence variation of PfEMP1-DBLalpha in association with rosette formation in Plasmodium falciparum isolates causing severe and uncomplicated malaria.</title>
        <authorList>
            <person name="Horata N."/>
            <person name="Kalambaheti T."/>
            <person name="Craig A."/>
            <person name="Khusmith S."/>
        </authorList>
    </citation>
    <scope>NUCLEOTIDE SEQUENCE</scope>
</reference>
<evidence type="ECO:0000313" key="2">
    <source>
        <dbReference type="EMBL" id="ACZ81815.1"/>
    </source>
</evidence>
<sequence length="131" mass="15690">DIGDIVRGKDLYLGKKKKKKQKLKEINKKRNGKKFTRKIHENWGIQKKNHYSDTPNFLKLQKNWWTANKQQVWKAITCDNRLARCSLFPSNVRLIVKVHLYLKSNAAVIRKRAQMPTRSPTYYDYVPQYKR</sequence>
<dbReference type="InterPro" id="IPR008602">
    <property type="entry name" value="Duffy-antigen-binding"/>
</dbReference>
<feature type="domain" description="Duffy-antigen binding" evidence="1">
    <location>
        <begin position="1"/>
        <end position="131"/>
    </location>
</feature>
<name>D3GHZ5_PLAFA</name>
<dbReference type="InterPro" id="IPR042202">
    <property type="entry name" value="Duffy-ag-bd_sf"/>
</dbReference>
<feature type="non-terminal residue" evidence="2">
    <location>
        <position position="1"/>
    </location>
</feature>
<dbReference type="Pfam" id="PF05424">
    <property type="entry name" value="Duffy_binding"/>
    <property type="match status" value="1"/>
</dbReference>
<dbReference type="AlphaFoldDB" id="D3GHZ5"/>
<proteinExistence type="evidence at transcript level"/>
<dbReference type="Gene3D" id="1.20.1310.20">
    <property type="entry name" value="Duffy-antigen binding domain"/>
    <property type="match status" value="1"/>
</dbReference>
<protein>
    <submittedName>
        <fullName evidence="2">Erythrocyte membrane protein</fullName>
    </submittedName>
</protein>
<dbReference type="GO" id="GO:0016020">
    <property type="term" value="C:membrane"/>
    <property type="evidence" value="ECO:0007669"/>
    <property type="project" value="InterPro"/>
</dbReference>
<evidence type="ECO:0000259" key="1">
    <source>
        <dbReference type="Pfam" id="PF05424"/>
    </source>
</evidence>
<feature type="non-terminal residue" evidence="2">
    <location>
        <position position="131"/>
    </location>
</feature>